<keyword evidence="3" id="KW-1185">Reference proteome</keyword>
<accession>A0A4Q0P8L9</accession>
<evidence type="ECO:0000256" key="1">
    <source>
        <dbReference type="SAM" id="Phobius"/>
    </source>
</evidence>
<gene>
    <name evidence="2" type="ORF">DSM02_1581</name>
</gene>
<dbReference type="AlphaFoldDB" id="A0A4Q0P8L9"/>
<evidence type="ECO:0000313" key="2">
    <source>
        <dbReference type="EMBL" id="RXG22865.1"/>
    </source>
</evidence>
<reference evidence="2 3" key="1">
    <citation type="submission" date="2018-07" db="EMBL/GenBank/DDBJ databases">
        <title>Leeuwenhoekiella genomics.</title>
        <authorList>
            <person name="Tahon G."/>
            <person name="Willems A."/>
        </authorList>
    </citation>
    <scope>NUCLEOTIDE SEQUENCE [LARGE SCALE GENOMIC DNA]</scope>
    <source>
        <strain evidence="2 3">LMG 29608</strain>
    </source>
</reference>
<dbReference type="OrthoDB" id="9934491at2"/>
<name>A0A4Q0P8L9_9FLAO</name>
<dbReference type="Proteomes" id="UP000289859">
    <property type="component" value="Unassembled WGS sequence"/>
</dbReference>
<evidence type="ECO:0000313" key="3">
    <source>
        <dbReference type="Proteomes" id="UP000289859"/>
    </source>
</evidence>
<evidence type="ECO:0008006" key="4">
    <source>
        <dbReference type="Google" id="ProtNLM"/>
    </source>
</evidence>
<keyword evidence="1" id="KW-0472">Membrane</keyword>
<dbReference type="EMBL" id="QOVK01000005">
    <property type="protein sequence ID" value="RXG22865.1"/>
    <property type="molecule type" value="Genomic_DNA"/>
</dbReference>
<proteinExistence type="predicted"/>
<protein>
    <recommendedName>
        <fullName evidence="4">Signal peptidase</fullName>
    </recommendedName>
</protein>
<comment type="caution">
    <text evidence="2">The sequence shown here is derived from an EMBL/GenBank/DDBJ whole genome shotgun (WGS) entry which is preliminary data.</text>
</comment>
<feature type="transmembrane region" description="Helical" evidence="1">
    <location>
        <begin position="47"/>
        <end position="64"/>
    </location>
</feature>
<organism evidence="2 3">
    <name type="scientific">Leeuwenhoekiella polynyae</name>
    <dbReference type="NCBI Taxonomy" id="1550906"/>
    <lineage>
        <taxon>Bacteria</taxon>
        <taxon>Pseudomonadati</taxon>
        <taxon>Bacteroidota</taxon>
        <taxon>Flavobacteriia</taxon>
        <taxon>Flavobacteriales</taxon>
        <taxon>Flavobacteriaceae</taxon>
        <taxon>Leeuwenhoekiella</taxon>
    </lineage>
</organism>
<sequence>MNFRLYIKYVVTLAFAIGFVCMGYSQGPPPPAGPPPPVGAQVPIDDYIPYLLIIAFSAGVYFYSKHDKNQATNS</sequence>
<dbReference type="RefSeq" id="WP_128765088.1">
    <property type="nucleotide sequence ID" value="NZ_JBHUOO010000003.1"/>
</dbReference>
<keyword evidence="1" id="KW-0812">Transmembrane</keyword>
<keyword evidence="1" id="KW-1133">Transmembrane helix</keyword>
<feature type="transmembrane region" description="Helical" evidence="1">
    <location>
        <begin position="7"/>
        <end position="27"/>
    </location>
</feature>